<name>V5H7M3_IXORI</name>
<evidence type="ECO:0000313" key="1">
    <source>
        <dbReference type="EMBL" id="JAB79135.1"/>
    </source>
</evidence>
<proteinExistence type="evidence at transcript level"/>
<accession>V5H7M3</accession>
<organism evidence="1">
    <name type="scientific">Ixodes ricinus</name>
    <name type="common">Common tick</name>
    <name type="synonym">Acarus ricinus</name>
    <dbReference type="NCBI Taxonomy" id="34613"/>
    <lineage>
        <taxon>Eukaryota</taxon>
        <taxon>Metazoa</taxon>
        <taxon>Ecdysozoa</taxon>
        <taxon>Arthropoda</taxon>
        <taxon>Chelicerata</taxon>
        <taxon>Arachnida</taxon>
        <taxon>Acari</taxon>
        <taxon>Parasitiformes</taxon>
        <taxon>Ixodida</taxon>
        <taxon>Ixodoidea</taxon>
        <taxon>Ixodidae</taxon>
        <taxon>Ixodinae</taxon>
        <taxon>Ixodes</taxon>
    </lineage>
</organism>
<reference evidence="1" key="1">
    <citation type="journal article" date="2015" name="Sci. Rep.">
        <title>Tissue- and time-dependent transcription in Ixodes ricinus salivary glands and midguts when blood feeding on the vertebrate host.</title>
        <authorList>
            <person name="Kotsyfakis M."/>
            <person name="Schwarz A."/>
            <person name="Erhart J."/>
            <person name="Ribeiro J.M."/>
        </authorList>
    </citation>
    <scope>NUCLEOTIDE SEQUENCE</scope>
    <source>
        <tissue evidence="1">Salivary gland and midgut</tissue>
    </source>
</reference>
<sequence>MKPSSSFSKLLESTRQCSMGEANSSAANKSDLLVGELNSFCSALDLTYSIAHLAAGCTTDVRSVSRLWNHLHLMESLDPELVAAVVSLGGDRDDALSKALGQLQCAWDYHVHNLFKSLLLMTDHEAFFSCLDSSIKSSIAVLADGSLDESGLASVTGDVASRVGSAADLASLSFEGKSLPDSLQTAVEHLLVARNALKSAPADRALKRAKVVRGCVKRVQEELNVHLESVSVTSSSCASRLIRGITTINATVNATSTASGDQMPVCHHEGAPPLDLDLTVLLEGMQSTRVEEPSVRDEALSGTSGHCPPELSFRALHRNVPEILSRVKDRNCLAGQDINSTASDAGWKHALQRSLWVSDRNSFRDASRGDGWIQNNSTIHTLVGEIEAIVAELCSGSEVLEGKEEVTAAAERLSLAGRRLSDEIVVMCSHLESVKENHKLHAEVERVQQEINFTARQLHLFTAIDGGSSANNVGVAPLARNLLLLAVEASKMLSILSMQHCRGNAQDKKAQIGLFPCLDHSISVVQNGSSSSA</sequence>
<dbReference type="EMBL" id="GANP01005333">
    <property type="protein sequence ID" value="JAB79135.1"/>
    <property type="molecule type" value="mRNA"/>
</dbReference>
<dbReference type="AlphaFoldDB" id="V5H7M3"/>
<protein>
    <submittedName>
        <fullName evidence="1">Uncharacterized protein</fullName>
    </submittedName>
</protein>